<name>A0A2N0PVV5_9GLOM</name>
<protein>
    <submittedName>
        <fullName evidence="1">Uncharacterized protein</fullName>
    </submittedName>
</protein>
<comment type="caution">
    <text evidence="1">The sequence shown here is derived from an EMBL/GenBank/DDBJ whole genome shotgun (WGS) entry which is preliminary data.</text>
</comment>
<evidence type="ECO:0000313" key="2">
    <source>
        <dbReference type="Proteomes" id="UP000232722"/>
    </source>
</evidence>
<gene>
    <name evidence="1" type="ORF">RhiirA5_129182</name>
</gene>
<organism evidence="1 2">
    <name type="scientific">Rhizophagus irregularis</name>
    <dbReference type="NCBI Taxonomy" id="588596"/>
    <lineage>
        <taxon>Eukaryota</taxon>
        <taxon>Fungi</taxon>
        <taxon>Fungi incertae sedis</taxon>
        <taxon>Mucoromycota</taxon>
        <taxon>Glomeromycotina</taxon>
        <taxon>Glomeromycetes</taxon>
        <taxon>Glomerales</taxon>
        <taxon>Glomeraceae</taxon>
        <taxon>Rhizophagus</taxon>
    </lineage>
</organism>
<dbReference type="VEuPathDB" id="FungiDB:FUN_017950"/>
<proteinExistence type="predicted"/>
<sequence length="123" mass="14249">MRTSMFGATTTNSNIDTDYHEHNGLNNNIDIITNVTDDYLQEAVESMVGKVRSGILEVDNINLEEIFEKYREECESRFDLCHNDITDLRPTSRLTKIIPEVTWGKNLSWIHILTIKYQKNGKN</sequence>
<reference evidence="1 2" key="2">
    <citation type="submission" date="2017-09" db="EMBL/GenBank/DDBJ databases">
        <title>Extensive intraspecific genome diversity in a model arbuscular mycorrhizal fungus.</title>
        <authorList>
            <person name="Chen E.C."/>
            <person name="Morin E."/>
            <person name="Beaudet D."/>
            <person name="Noel J."/>
            <person name="Ndikumana S."/>
            <person name="Charron P."/>
            <person name="St-Onge C."/>
            <person name="Giorgi J."/>
            <person name="Grigoriev I.V."/>
            <person name="Roux C."/>
            <person name="Martin F.M."/>
            <person name="Corradi N."/>
        </authorList>
    </citation>
    <scope>NUCLEOTIDE SEQUENCE [LARGE SCALE GENOMIC DNA]</scope>
    <source>
        <strain evidence="1 2">A5</strain>
    </source>
</reference>
<evidence type="ECO:0000313" key="1">
    <source>
        <dbReference type="EMBL" id="PKC10968.1"/>
    </source>
</evidence>
<dbReference type="AlphaFoldDB" id="A0A2N0PVV5"/>
<reference evidence="1 2" key="1">
    <citation type="submission" date="2016-04" db="EMBL/GenBank/DDBJ databases">
        <title>Genome analyses suggest a sexual origin of heterokaryosis in a supposedly ancient asexual fungus.</title>
        <authorList>
            <person name="Ropars J."/>
            <person name="Sedzielewska K."/>
            <person name="Noel J."/>
            <person name="Charron P."/>
            <person name="Farinelli L."/>
            <person name="Marton T."/>
            <person name="Kruger M."/>
            <person name="Pelin A."/>
            <person name="Brachmann A."/>
            <person name="Corradi N."/>
        </authorList>
    </citation>
    <scope>NUCLEOTIDE SEQUENCE [LARGE SCALE GENOMIC DNA]</scope>
    <source>
        <strain evidence="1 2">A5</strain>
    </source>
</reference>
<dbReference type="Proteomes" id="UP000232722">
    <property type="component" value="Unassembled WGS sequence"/>
</dbReference>
<dbReference type="EMBL" id="LLXJ01000345">
    <property type="protein sequence ID" value="PKC10968.1"/>
    <property type="molecule type" value="Genomic_DNA"/>
</dbReference>
<accession>A0A2N0PVV5</accession>